<evidence type="ECO:0000259" key="1">
    <source>
        <dbReference type="Pfam" id="PF01261"/>
    </source>
</evidence>
<evidence type="ECO:0000313" key="2">
    <source>
        <dbReference type="EMBL" id="QDU46932.1"/>
    </source>
</evidence>
<keyword evidence="2" id="KW-0456">Lyase</keyword>
<dbReference type="EMBL" id="CP036276">
    <property type="protein sequence ID" value="QDU46932.1"/>
    <property type="molecule type" value="Genomic_DNA"/>
</dbReference>
<dbReference type="Proteomes" id="UP000319383">
    <property type="component" value="Chromosome"/>
</dbReference>
<dbReference type="Pfam" id="PF01261">
    <property type="entry name" value="AP_endonuc_2"/>
    <property type="match status" value="1"/>
</dbReference>
<dbReference type="AlphaFoldDB" id="A0A517ZWQ9"/>
<protein>
    <submittedName>
        <fullName evidence="2">Inosose dehydratase</fullName>
        <ecNumber evidence="2">4.2.1.44</ecNumber>
    </submittedName>
</protein>
<accession>A0A517ZWQ9</accession>
<dbReference type="KEGG" id="sdyn:Mal52_54600"/>
<sequence length="278" mass="30319">MRAIVSCLTNSYGRFGARGAIENIRAAGLEYLELPIRTAGAKSIFGDEPLVTTEASTADLTAVKSLLSDHGVKLASCNITSGNPLQRDVVDITKHKLGIAAEFGVKLVVGGAGEADDAEQLSQLYAHLREIGDCAATHGITYCFETHPGICVNHRYMLQTMEELQHPNLRINFDTGNMLYFNENIVVEVGLAKVSHYVKHLHLKDSQGNPGEWYFPALGYGGAVDFLQVLHIMRGCGFTGPYSLELEGIRGEPELSLAETQQRIIDSVETLKSCGYFD</sequence>
<feature type="domain" description="Xylose isomerase-like TIM barrel" evidence="1">
    <location>
        <begin position="22"/>
        <end position="261"/>
    </location>
</feature>
<name>A0A517ZWQ9_9PLAN</name>
<dbReference type="PANTHER" id="PTHR12110:SF53">
    <property type="entry name" value="BLR5974 PROTEIN"/>
    <property type="match status" value="1"/>
</dbReference>
<dbReference type="InterPro" id="IPR050312">
    <property type="entry name" value="IolE/XylAMocC-like"/>
</dbReference>
<dbReference type="GO" id="GO:0050114">
    <property type="term" value="F:myo-inosose-2 dehydratase activity"/>
    <property type="evidence" value="ECO:0007669"/>
    <property type="project" value="UniProtKB-EC"/>
</dbReference>
<proteinExistence type="predicted"/>
<keyword evidence="3" id="KW-1185">Reference proteome</keyword>
<dbReference type="SUPFAM" id="SSF51658">
    <property type="entry name" value="Xylose isomerase-like"/>
    <property type="match status" value="1"/>
</dbReference>
<evidence type="ECO:0000313" key="3">
    <source>
        <dbReference type="Proteomes" id="UP000319383"/>
    </source>
</evidence>
<dbReference type="Gene3D" id="3.20.20.150">
    <property type="entry name" value="Divalent-metal-dependent TIM barrel enzymes"/>
    <property type="match status" value="1"/>
</dbReference>
<dbReference type="InterPro" id="IPR036237">
    <property type="entry name" value="Xyl_isomerase-like_sf"/>
</dbReference>
<dbReference type="InterPro" id="IPR013022">
    <property type="entry name" value="Xyl_isomerase-like_TIM-brl"/>
</dbReference>
<organism evidence="2 3">
    <name type="scientific">Symmachiella dynata</name>
    <dbReference type="NCBI Taxonomy" id="2527995"/>
    <lineage>
        <taxon>Bacteria</taxon>
        <taxon>Pseudomonadati</taxon>
        <taxon>Planctomycetota</taxon>
        <taxon>Planctomycetia</taxon>
        <taxon>Planctomycetales</taxon>
        <taxon>Planctomycetaceae</taxon>
        <taxon>Symmachiella</taxon>
    </lineage>
</organism>
<reference evidence="2 3" key="1">
    <citation type="submission" date="2019-02" db="EMBL/GenBank/DDBJ databases">
        <title>Deep-cultivation of Planctomycetes and their phenomic and genomic characterization uncovers novel biology.</title>
        <authorList>
            <person name="Wiegand S."/>
            <person name="Jogler M."/>
            <person name="Boedeker C."/>
            <person name="Pinto D."/>
            <person name="Vollmers J."/>
            <person name="Rivas-Marin E."/>
            <person name="Kohn T."/>
            <person name="Peeters S.H."/>
            <person name="Heuer A."/>
            <person name="Rast P."/>
            <person name="Oberbeckmann S."/>
            <person name="Bunk B."/>
            <person name="Jeske O."/>
            <person name="Meyerdierks A."/>
            <person name="Storesund J.E."/>
            <person name="Kallscheuer N."/>
            <person name="Luecker S."/>
            <person name="Lage O.M."/>
            <person name="Pohl T."/>
            <person name="Merkel B.J."/>
            <person name="Hornburger P."/>
            <person name="Mueller R.-W."/>
            <person name="Bruemmer F."/>
            <person name="Labrenz M."/>
            <person name="Spormann A.M."/>
            <person name="Op den Camp H."/>
            <person name="Overmann J."/>
            <person name="Amann R."/>
            <person name="Jetten M.S.M."/>
            <person name="Mascher T."/>
            <person name="Medema M.H."/>
            <person name="Devos D.P."/>
            <person name="Kaster A.-K."/>
            <person name="Ovreas L."/>
            <person name="Rohde M."/>
            <person name="Galperin M.Y."/>
            <person name="Jogler C."/>
        </authorList>
    </citation>
    <scope>NUCLEOTIDE SEQUENCE [LARGE SCALE GENOMIC DNA]</scope>
    <source>
        <strain evidence="2 3">Mal52</strain>
    </source>
</reference>
<gene>
    <name evidence="2" type="primary">iolE_5</name>
    <name evidence="2" type="ORF">Mal52_54600</name>
</gene>
<dbReference type="RefSeq" id="WP_197534469.1">
    <property type="nucleotide sequence ID" value="NZ_CP036276.1"/>
</dbReference>
<dbReference type="PANTHER" id="PTHR12110">
    <property type="entry name" value="HYDROXYPYRUVATE ISOMERASE"/>
    <property type="match status" value="1"/>
</dbReference>
<dbReference type="EC" id="4.2.1.44" evidence="2"/>